<dbReference type="InterPro" id="IPR027417">
    <property type="entry name" value="P-loop_NTPase"/>
</dbReference>
<feature type="domain" description="Molybdopterin-guanine dinucleotide biosynthesis protein B (MobB)" evidence="1">
    <location>
        <begin position="4"/>
        <end position="135"/>
    </location>
</feature>
<evidence type="ECO:0000313" key="3">
    <source>
        <dbReference type="Proteomes" id="UP001597158"/>
    </source>
</evidence>
<comment type="caution">
    <text evidence="2">The sequence shown here is derived from an EMBL/GenBank/DDBJ whole genome shotgun (WGS) entry which is preliminary data.</text>
</comment>
<dbReference type="Pfam" id="PF03205">
    <property type="entry name" value="MobB"/>
    <property type="match status" value="1"/>
</dbReference>
<protein>
    <submittedName>
        <fullName evidence="2">Molybdopterin-guanine dinucleotide biosynthesis protein B</fullName>
    </submittedName>
</protein>
<dbReference type="CDD" id="cd03116">
    <property type="entry name" value="MobB"/>
    <property type="match status" value="1"/>
</dbReference>
<sequence length="163" mass="17900">MKLIGFAGWSGSGKTTLVEQVVGVLSARGLVVSLVKHAHHSFDIDHAGKDSWRHRQAGCREVLVSSAQRWSLTRELRGQPEATLDELLAHLGPCDLVLVEGFKRAQIPKIEVHRAVVSEPLLHPDDPNIIAVATDVDLVTPLPRLNINDPVKVADFIVDWMQG</sequence>
<name>A0ABW3WDA1_9RHOO</name>
<evidence type="ECO:0000259" key="1">
    <source>
        <dbReference type="Pfam" id="PF03205"/>
    </source>
</evidence>
<dbReference type="InterPro" id="IPR052539">
    <property type="entry name" value="MGD_biosynthesis_adapter"/>
</dbReference>
<dbReference type="Proteomes" id="UP001597158">
    <property type="component" value="Unassembled WGS sequence"/>
</dbReference>
<dbReference type="NCBIfam" id="TIGR00176">
    <property type="entry name" value="mobB"/>
    <property type="match status" value="1"/>
</dbReference>
<dbReference type="InterPro" id="IPR004435">
    <property type="entry name" value="MobB_dom"/>
</dbReference>
<gene>
    <name evidence="2" type="primary">mobB</name>
    <name evidence="2" type="ORF">ACFQ4M_05640</name>
</gene>
<keyword evidence="3" id="KW-1185">Reference proteome</keyword>
<accession>A0ABW3WDA1</accession>
<reference evidence="3" key="1">
    <citation type="journal article" date="2019" name="Int. J. Syst. Evol. Microbiol.">
        <title>The Global Catalogue of Microorganisms (GCM) 10K type strain sequencing project: providing services to taxonomists for standard genome sequencing and annotation.</title>
        <authorList>
            <consortium name="The Broad Institute Genomics Platform"/>
            <consortium name="The Broad Institute Genome Sequencing Center for Infectious Disease"/>
            <person name="Wu L."/>
            <person name="Ma J."/>
        </authorList>
    </citation>
    <scope>NUCLEOTIDE SEQUENCE [LARGE SCALE GENOMIC DNA]</scope>
    <source>
        <strain evidence="3">CCUG 48884</strain>
    </source>
</reference>
<dbReference type="EMBL" id="JBHTMC010000010">
    <property type="protein sequence ID" value="MFD1263059.1"/>
    <property type="molecule type" value="Genomic_DNA"/>
</dbReference>
<dbReference type="Gene3D" id="3.40.50.300">
    <property type="entry name" value="P-loop containing nucleotide triphosphate hydrolases"/>
    <property type="match status" value="1"/>
</dbReference>
<dbReference type="SUPFAM" id="SSF52540">
    <property type="entry name" value="P-loop containing nucleoside triphosphate hydrolases"/>
    <property type="match status" value="1"/>
</dbReference>
<organism evidence="2 3">
    <name type="scientific">Thauera mechernichensis</name>
    <dbReference type="NCBI Taxonomy" id="82788"/>
    <lineage>
        <taxon>Bacteria</taxon>
        <taxon>Pseudomonadati</taxon>
        <taxon>Pseudomonadota</taxon>
        <taxon>Betaproteobacteria</taxon>
        <taxon>Rhodocyclales</taxon>
        <taxon>Zoogloeaceae</taxon>
        <taxon>Thauera</taxon>
    </lineage>
</organism>
<evidence type="ECO:0000313" key="2">
    <source>
        <dbReference type="EMBL" id="MFD1263059.1"/>
    </source>
</evidence>
<dbReference type="RefSeq" id="WP_277833955.1">
    <property type="nucleotide sequence ID" value="NZ_JARQZE010000010.1"/>
</dbReference>
<proteinExistence type="predicted"/>
<dbReference type="PANTHER" id="PTHR40072:SF1">
    <property type="entry name" value="MOLYBDOPTERIN-GUANINE DINUCLEOTIDE BIOSYNTHESIS ADAPTER PROTEIN"/>
    <property type="match status" value="1"/>
</dbReference>
<dbReference type="PANTHER" id="PTHR40072">
    <property type="entry name" value="MOLYBDOPTERIN-GUANINE DINUCLEOTIDE BIOSYNTHESIS ADAPTER PROTEIN-RELATED"/>
    <property type="match status" value="1"/>
</dbReference>